<feature type="transmembrane region" description="Helical" evidence="16">
    <location>
        <begin position="12"/>
        <end position="32"/>
    </location>
</feature>
<accession>A0A1F7IUG2</accession>
<feature type="domain" description="Vitamin K epoxide reductase" evidence="17">
    <location>
        <begin position="11"/>
        <end position="145"/>
    </location>
</feature>
<gene>
    <name evidence="18" type="ORF">A3A93_00270</name>
</gene>
<dbReference type="Gene3D" id="1.20.1440.130">
    <property type="entry name" value="VKOR domain"/>
    <property type="match status" value="1"/>
</dbReference>
<name>A0A1F7IUG2_9BACT</name>
<evidence type="ECO:0000256" key="7">
    <source>
        <dbReference type="ARBA" id="ARBA00022692"/>
    </source>
</evidence>
<evidence type="ECO:0000256" key="2">
    <source>
        <dbReference type="ARBA" id="ARBA00004141"/>
    </source>
</evidence>
<keyword evidence="11" id="KW-0560">Oxidoreductase</keyword>
<evidence type="ECO:0000259" key="17">
    <source>
        <dbReference type="SMART" id="SM00756"/>
    </source>
</evidence>
<dbReference type="EC" id="1.3.5.2" evidence="15"/>
<dbReference type="AlphaFoldDB" id="A0A1F7IUG2"/>
<dbReference type="InterPro" id="IPR005720">
    <property type="entry name" value="Dihydroorotate_DH_cat"/>
</dbReference>
<evidence type="ECO:0000256" key="11">
    <source>
        <dbReference type="ARBA" id="ARBA00023002"/>
    </source>
</evidence>
<keyword evidence="7 16" id="KW-0812">Transmembrane</keyword>
<dbReference type="Gene3D" id="3.20.20.70">
    <property type="entry name" value="Aldolase class I"/>
    <property type="match status" value="1"/>
</dbReference>
<dbReference type="GO" id="GO:0006207">
    <property type="term" value="P:'de novo' pyrimidine nucleobase biosynthetic process"/>
    <property type="evidence" value="ECO:0007669"/>
    <property type="project" value="UniProtKB-UniRule"/>
</dbReference>
<reference evidence="18 19" key="1">
    <citation type="journal article" date="2016" name="Nat. Commun.">
        <title>Thousands of microbial genomes shed light on interconnected biogeochemical processes in an aquifer system.</title>
        <authorList>
            <person name="Anantharaman K."/>
            <person name="Brown C.T."/>
            <person name="Hug L.A."/>
            <person name="Sharon I."/>
            <person name="Castelle C.J."/>
            <person name="Probst A.J."/>
            <person name="Thomas B.C."/>
            <person name="Singh A."/>
            <person name="Wilkins M.J."/>
            <person name="Karaoz U."/>
            <person name="Brodie E.L."/>
            <person name="Williams K.H."/>
            <person name="Hubbard S.S."/>
            <person name="Banfield J.F."/>
        </authorList>
    </citation>
    <scope>NUCLEOTIDE SEQUENCE [LARGE SCALE GENOMIC DNA]</scope>
</reference>
<evidence type="ECO:0000256" key="4">
    <source>
        <dbReference type="ARBA" id="ARBA00006214"/>
    </source>
</evidence>
<dbReference type="GO" id="GO:0005886">
    <property type="term" value="C:plasma membrane"/>
    <property type="evidence" value="ECO:0007669"/>
    <property type="project" value="TreeGrafter"/>
</dbReference>
<evidence type="ECO:0000256" key="1">
    <source>
        <dbReference type="ARBA" id="ARBA00001917"/>
    </source>
</evidence>
<keyword evidence="6" id="KW-0288">FMN</keyword>
<organism evidence="18 19">
    <name type="scientific">Candidatus Roizmanbacteria bacterium RIFCSPLOWO2_01_FULL_38_12</name>
    <dbReference type="NCBI Taxonomy" id="1802061"/>
    <lineage>
        <taxon>Bacteria</taxon>
        <taxon>Candidatus Roizmaniibacteriota</taxon>
    </lineage>
</organism>
<evidence type="ECO:0000256" key="16">
    <source>
        <dbReference type="SAM" id="Phobius"/>
    </source>
</evidence>
<dbReference type="InterPro" id="IPR013785">
    <property type="entry name" value="Aldolase_TIM"/>
</dbReference>
<keyword evidence="13" id="KW-1015">Disulfide bond</keyword>
<dbReference type="GO" id="GO:0106430">
    <property type="term" value="F:dihydroorotate dehydrogenase (quinone) activity"/>
    <property type="evidence" value="ECO:0007669"/>
    <property type="project" value="UniProtKB-EC"/>
</dbReference>
<evidence type="ECO:0000313" key="18">
    <source>
        <dbReference type="EMBL" id="OGK46976.1"/>
    </source>
</evidence>
<dbReference type="Pfam" id="PF07884">
    <property type="entry name" value="VKOR"/>
    <property type="match status" value="1"/>
</dbReference>
<dbReference type="GO" id="GO:0048038">
    <property type="term" value="F:quinone binding"/>
    <property type="evidence" value="ECO:0007669"/>
    <property type="project" value="UniProtKB-KW"/>
</dbReference>
<dbReference type="CDD" id="cd12916">
    <property type="entry name" value="VKOR_1"/>
    <property type="match status" value="1"/>
</dbReference>
<protein>
    <recommendedName>
        <fullName evidence="15">Dihydroorotate dehydrogenase (quinone)</fullName>
        <ecNumber evidence="15">1.3.5.2</ecNumber>
    </recommendedName>
</protein>
<dbReference type="CDD" id="cd04738">
    <property type="entry name" value="DHOD_2_like"/>
    <property type="match status" value="1"/>
</dbReference>
<comment type="subcellular location">
    <subcellularLocation>
        <location evidence="2">Membrane</location>
        <topology evidence="2">Multi-pass membrane protein</topology>
    </subcellularLocation>
</comment>
<comment type="similarity">
    <text evidence="4">Belongs to the VKOR family.</text>
</comment>
<evidence type="ECO:0000256" key="9">
    <source>
        <dbReference type="ARBA" id="ARBA00022975"/>
    </source>
</evidence>
<dbReference type="GO" id="GO:0009220">
    <property type="term" value="P:pyrimidine ribonucleotide biosynthetic process"/>
    <property type="evidence" value="ECO:0007669"/>
    <property type="project" value="UniProtKB-UniRule"/>
</dbReference>
<comment type="caution">
    <text evidence="18">The sequence shown here is derived from an EMBL/GenBank/DDBJ whole genome shotgun (WGS) entry which is preliminary data.</text>
</comment>
<comment type="pathway">
    <text evidence="3">Pyrimidine metabolism; UMP biosynthesis via de novo pathway.</text>
</comment>
<dbReference type="InterPro" id="IPR038354">
    <property type="entry name" value="VKOR_sf"/>
</dbReference>
<dbReference type="PANTHER" id="PTHR48109">
    <property type="entry name" value="DIHYDROOROTATE DEHYDROGENASE (QUINONE), MITOCHONDRIAL-RELATED"/>
    <property type="match status" value="1"/>
</dbReference>
<dbReference type="NCBIfam" id="NF003652">
    <property type="entry name" value="PRK05286.2-5"/>
    <property type="match status" value="1"/>
</dbReference>
<evidence type="ECO:0000256" key="15">
    <source>
        <dbReference type="NCBIfam" id="TIGR01036"/>
    </source>
</evidence>
<evidence type="ECO:0000256" key="10">
    <source>
        <dbReference type="ARBA" id="ARBA00022989"/>
    </source>
</evidence>
<evidence type="ECO:0000256" key="12">
    <source>
        <dbReference type="ARBA" id="ARBA00023136"/>
    </source>
</evidence>
<dbReference type="SUPFAM" id="SSF51395">
    <property type="entry name" value="FMN-linked oxidoreductases"/>
    <property type="match status" value="1"/>
</dbReference>
<keyword evidence="14" id="KW-0676">Redox-active center</keyword>
<dbReference type="EMBL" id="MGAL01000037">
    <property type="protein sequence ID" value="OGK46976.1"/>
    <property type="molecule type" value="Genomic_DNA"/>
</dbReference>
<evidence type="ECO:0000256" key="13">
    <source>
        <dbReference type="ARBA" id="ARBA00023157"/>
    </source>
</evidence>
<keyword evidence="5" id="KW-0285">Flavoprotein</keyword>
<evidence type="ECO:0000256" key="8">
    <source>
        <dbReference type="ARBA" id="ARBA00022719"/>
    </source>
</evidence>
<dbReference type="InterPro" id="IPR012932">
    <property type="entry name" value="VKOR"/>
</dbReference>
<evidence type="ECO:0000256" key="3">
    <source>
        <dbReference type="ARBA" id="ARBA00004725"/>
    </source>
</evidence>
<evidence type="ECO:0000313" key="19">
    <source>
        <dbReference type="Proteomes" id="UP000177141"/>
    </source>
</evidence>
<sequence length="523" mass="58963">MEFRRSSGKITSGFAVASLILTAIGFLDALYLSYQHYANTIPPCHVGFINDCGQVLQSVYATLFGIPIALLGTIHYALIFVSLFIAFYSGKIVWIRTSFILTAIGFVASLYLISIQGLVLYAWCLYCLFSAVTSFVLYFLVRYTFWHEYRIFFLKKVELLYQSVIRQLFFAFDPEWVHENAMFFGYWFGKVVPFRIVFDLYFRYRHSALEQKVANIDFANPIGLAAGYDYTAAFPQILPAIGFGFETVGTITNHPCEGNEKPRLGRLKKSRSLLVNKGFRNPGARAIIRRLTGQNFSFPLGISIGVTNTSAIKTQKQAIDDIISAFKMFGKSKVKNAYYELNISCPNLQTSVSFYPPKNLNSLLNAVKKIKIKKPVFIKMPIEKSDTEVKHMLDVIVKYPIAGVIFGNLQKNREDKALDPLEVVMWSKGNFSGKPTQKRSDELIKLAYKYVGKKLVIIGCGGVFNTKDTYRKIKNGATLVQMITGMIFEGPQIIARINRDLVHLLQNDGYANVSEAIGVDAKN</sequence>
<dbReference type="Proteomes" id="UP000177141">
    <property type="component" value="Unassembled WGS sequence"/>
</dbReference>
<evidence type="ECO:0000256" key="6">
    <source>
        <dbReference type="ARBA" id="ARBA00022643"/>
    </source>
</evidence>
<proteinExistence type="inferred from homology"/>
<feature type="transmembrane region" description="Helical" evidence="16">
    <location>
        <begin position="120"/>
        <end position="141"/>
    </location>
</feature>
<dbReference type="SMART" id="SM00756">
    <property type="entry name" value="VKc"/>
    <property type="match status" value="1"/>
</dbReference>
<keyword evidence="8" id="KW-0874">Quinone</keyword>
<feature type="transmembrane region" description="Helical" evidence="16">
    <location>
        <begin position="64"/>
        <end position="86"/>
    </location>
</feature>
<keyword evidence="9" id="KW-0665">Pyrimidine biosynthesis</keyword>
<comment type="cofactor">
    <cofactor evidence="1">
        <name>FMN</name>
        <dbReference type="ChEBI" id="CHEBI:58210"/>
    </cofactor>
</comment>
<dbReference type="PANTHER" id="PTHR48109:SF4">
    <property type="entry name" value="DIHYDROOROTATE DEHYDROGENASE (QUINONE), MITOCHONDRIAL"/>
    <property type="match status" value="1"/>
</dbReference>
<evidence type="ECO:0000256" key="14">
    <source>
        <dbReference type="ARBA" id="ARBA00023284"/>
    </source>
</evidence>
<dbReference type="STRING" id="1802061.A3A93_00270"/>
<feature type="transmembrane region" description="Helical" evidence="16">
    <location>
        <begin position="93"/>
        <end position="114"/>
    </location>
</feature>
<dbReference type="InterPro" id="IPR005719">
    <property type="entry name" value="Dihydroorotate_DH_2"/>
</dbReference>
<evidence type="ECO:0000256" key="5">
    <source>
        <dbReference type="ARBA" id="ARBA00022630"/>
    </source>
</evidence>
<dbReference type="GO" id="GO:0005737">
    <property type="term" value="C:cytoplasm"/>
    <property type="evidence" value="ECO:0007669"/>
    <property type="project" value="InterPro"/>
</dbReference>
<keyword evidence="10 16" id="KW-1133">Transmembrane helix</keyword>
<dbReference type="NCBIfam" id="TIGR01036">
    <property type="entry name" value="pyrD_sub2"/>
    <property type="match status" value="1"/>
</dbReference>
<dbReference type="InterPro" id="IPR044698">
    <property type="entry name" value="VKOR/LTO1"/>
</dbReference>
<dbReference type="InterPro" id="IPR050074">
    <property type="entry name" value="DHO_dehydrogenase"/>
</dbReference>
<dbReference type="Pfam" id="PF01180">
    <property type="entry name" value="DHO_dh"/>
    <property type="match status" value="1"/>
</dbReference>
<keyword evidence="12 16" id="KW-0472">Membrane</keyword>